<evidence type="ECO:0000313" key="3">
    <source>
        <dbReference type="WBParaSite" id="HNAJ_0001215901-mRNA-1"/>
    </source>
</evidence>
<reference evidence="1 2" key="2">
    <citation type="submission" date="2018-11" db="EMBL/GenBank/DDBJ databases">
        <authorList>
            <consortium name="Pathogen Informatics"/>
        </authorList>
    </citation>
    <scope>NUCLEOTIDE SEQUENCE [LARGE SCALE GENOMIC DNA]</scope>
</reference>
<organism evidence="3">
    <name type="scientific">Rodentolepis nana</name>
    <name type="common">Dwarf tapeworm</name>
    <name type="synonym">Hymenolepis nana</name>
    <dbReference type="NCBI Taxonomy" id="102285"/>
    <lineage>
        <taxon>Eukaryota</taxon>
        <taxon>Metazoa</taxon>
        <taxon>Spiralia</taxon>
        <taxon>Lophotrochozoa</taxon>
        <taxon>Platyhelminthes</taxon>
        <taxon>Cestoda</taxon>
        <taxon>Eucestoda</taxon>
        <taxon>Cyclophyllidea</taxon>
        <taxon>Hymenolepididae</taxon>
        <taxon>Rodentolepis</taxon>
    </lineage>
</organism>
<accession>A0A0R3TWC9</accession>
<sequence>MVSVSPPLRAASCAACLAFSTLSKITVNECGNGYFISYWTANR</sequence>
<keyword evidence="2" id="KW-1185">Reference proteome</keyword>
<name>A0A0R3TWC9_RODNA</name>
<dbReference type="AlphaFoldDB" id="A0A0R3TWC9"/>
<evidence type="ECO:0000313" key="1">
    <source>
        <dbReference type="EMBL" id="VDO12308.1"/>
    </source>
</evidence>
<evidence type="ECO:0000313" key="2">
    <source>
        <dbReference type="Proteomes" id="UP000278807"/>
    </source>
</evidence>
<dbReference type="EMBL" id="UZAE01014063">
    <property type="protein sequence ID" value="VDO12308.1"/>
    <property type="molecule type" value="Genomic_DNA"/>
</dbReference>
<protein>
    <submittedName>
        <fullName evidence="3">Secreted protein</fullName>
    </submittedName>
</protein>
<dbReference type="WBParaSite" id="HNAJ_0001215901-mRNA-1">
    <property type="protein sequence ID" value="HNAJ_0001215901-mRNA-1"/>
    <property type="gene ID" value="HNAJ_0001215901"/>
</dbReference>
<proteinExistence type="predicted"/>
<gene>
    <name evidence="1" type="ORF">HNAJ_LOCUS12148</name>
</gene>
<dbReference type="Proteomes" id="UP000278807">
    <property type="component" value="Unassembled WGS sequence"/>
</dbReference>
<reference evidence="3" key="1">
    <citation type="submission" date="2017-02" db="UniProtKB">
        <authorList>
            <consortium name="WormBaseParasite"/>
        </authorList>
    </citation>
    <scope>IDENTIFICATION</scope>
</reference>